<dbReference type="PROSITE" id="PS51257">
    <property type="entry name" value="PROKAR_LIPOPROTEIN"/>
    <property type="match status" value="1"/>
</dbReference>
<evidence type="ECO:0000313" key="3">
    <source>
        <dbReference type="Proteomes" id="UP000824115"/>
    </source>
</evidence>
<comment type="caution">
    <text evidence="2">The sequence shown here is derived from an EMBL/GenBank/DDBJ whole genome shotgun (WGS) entry which is preliminary data.</text>
</comment>
<accession>A0A9D2GP60</accession>
<name>A0A9D2GP60_9BACT</name>
<dbReference type="EMBL" id="DXAW01000082">
    <property type="protein sequence ID" value="HIZ85712.1"/>
    <property type="molecule type" value="Genomic_DNA"/>
</dbReference>
<feature type="signal peptide" evidence="1">
    <location>
        <begin position="1"/>
        <end position="21"/>
    </location>
</feature>
<reference evidence="2" key="2">
    <citation type="submission" date="2021-04" db="EMBL/GenBank/DDBJ databases">
        <authorList>
            <person name="Gilroy R."/>
        </authorList>
    </citation>
    <scope>NUCLEOTIDE SEQUENCE</scope>
    <source>
        <strain evidence="2">Gambia16-554</strain>
    </source>
</reference>
<dbReference type="InterPro" id="IPR025366">
    <property type="entry name" value="DUF4270"/>
</dbReference>
<organism evidence="2 3">
    <name type="scientific">Candidatus Coprenecus stercoravium</name>
    <dbReference type="NCBI Taxonomy" id="2840735"/>
    <lineage>
        <taxon>Bacteria</taxon>
        <taxon>Pseudomonadati</taxon>
        <taxon>Bacteroidota</taxon>
        <taxon>Bacteroidia</taxon>
        <taxon>Bacteroidales</taxon>
        <taxon>Rikenellaceae</taxon>
        <taxon>Rikenellaceae incertae sedis</taxon>
        <taxon>Candidatus Coprenecus</taxon>
    </lineage>
</organism>
<evidence type="ECO:0000313" key="2">
    <source>
        <dbReference type="EMBL" id="HIZ85712.1"/>
    </source>
</evidence>
<feature type="chain" id="PRO_5038679734" evidence="1">
    <location>
        <begin position="22"/>
        <end position="457"/>
    </location>
</feature>
<gene>
    <name evidence="2" type="ORF">IAC04_04400</name>
</gene>
<dbReference type="AlphaFoldDB" id="A0A9D2GP60"/>
<keyword evidence="1" id="KW-0732">Signal</keyword>
<dbReference type="Proteomes" id="UP000824115">
    <property type="component" value="Unassembled WGS sequence"/>
</dbReference>
<reference evidence="2" key="1">
    <citation type="journal article" date="2021" name="PeerJ">
        <title>Extensive microbial diversity within the chicken gut microbiome revealed by metagenomics and culture.</title>
        <authorList>
            <person name="Gilroy R."/>
            <person name="Ravi A."/>
            <person name="Getino M."/>
            <person name="Pursley I."/>
            <person name="Horton D.L."/>
            <person name="Alikhan N.F."/>
            <person name="Baker D."/>
            <person name="Gharbi K."/>
            <person name="Hall N."/>
            <person name="Watson M."/>
            <person name="Adriaenssens E.M."/>
            <person name="Foster-Nyarko E."/>
            <person name="Jarju S."/>
            <person name="Secka A."/>
            <person name="Antonio M."/>
            <person name="Oren A."/>
            <person name="Chaudhuri R.R."/>
            <person name="La Ragione R."/>
            <person name="Hildebrand F."/>
            <person name="Pallen M.J."/>
        </authorList>
    </citation>
    <scope>NUCLEOTIDE SEQUENCE</scope>
    <source>
        <strain evidence="2">Gambia16-554</strain>
    </source>
</reference>
<evidence type="ECO:0000256" key="1">
    <source>
        <dbReference type="SAM" id="SignalP"/>
    </source>
</evidence>
<dbReference type="Pfam" id="PF14092">
    <property type="entry name" value="DUF4270"/>
    <property type="match status" value="1"/>
</dbReference>
<protein>
    <submittedName>
        <fullName evidence="2">DUF4270 domain-containing protein</fullName>
    </submittedName>
</protein>
<sequence>MKMQAKTLFISCLLSLTSVLAFLSCVENDRALGGDLLSEESLLTVGVKTFDIPVSNRISDSLQAGNTVTMLVGSMSDPVFGTAVSNAATYVLPYSDSTDFGDNPRLTSAYMVLSVDSISYIDNDRKGMHQRIHIYRLTSPLDSTIGLCNSLTSDDYSTEPVTVSDPVIYGEGEIRIDLTESFAQELLSITPEEFEDVELFLDKIPGLYIELEPPIGHDGGGRMNYLNLDKSVIYVNYILNDPDRGFTDLDTTESFAFGYSSAFNYFSTGSDGLADENPGDTLYLEGLSGVKPHIKASVLKDMIDNWITEDALEDYTVIVSRAELKFPYEMPADYERFNREFPSFIYAFTRDPYAGGTDSYYMPLDDIYTVNNRGEMNRALREYSLDITSYVQKLITSGKEDMNESLDLWIAPLTYRTNQADEVRYEIDNYNYSRAILNGPSADRKPTLTVTYGLMEK</sequence>
<proteinExistence type="predicted"/>